<accession>A0A0L6UHA5</accession>
<dbReference type="Proteomes" id="UP000037035">
    <property type="component" value="Unassembled WGS sequence"/>
</dbReference>
<keyword evidence="2" id="KW-1185">Reference proteome</keyword>
<name>A0A0L6UHA5_9BASI</name>
<protein>
    <submittedName>
        <fullName evidence="1">Uncharacterized protein</fullName>
    </submittedName>
</protein>
<evidence type="ECO:0000313" key="1">
    <source>
        <dbReference type="EMBL" id="KNZ47195.1"/>
    </source>
</evidence>
<dbReference type="AlphaFoldDB" id="A0A0L6UHA5"/>
<evidence type="ECO:0000313" key="2">
    <source>
        <dbReference type="Proteomes" id="UP000037035"/>
    </source>
</evidence>
<organism evidence="1 2">
    <name type="scientific">Puccinia sorghi</name>
    <dbReference type="NCBI Taxonomy" id="27349"/>
    <lineage>
        <taxon>Eukaryota</taxon>
        <taxon>Fungi</taxon>
        <taxon>Dikarya</taxon>
        <taxon>Basidiomycota</taxon>
        <taxon>Pucciniomycotina</taxon>
        <taxon>Pucciniomycetes</taxon>
        <taxon>Pucciniales</taxon>
        <taxon>Pucciniaceae</taxon>
        <taxon>Puccinia</taxon>
    </lineage>
</organism>
<gene>
    <name evidence="1" type="ORF">VP01_660g2</name>
</gene>
<dbReference type="VEuPathDB" id="FungiDB:VP01_660g2"/>
<dbReference type="EMBL" id="LAVV01011952">
    <property type="protein sequence ID" value="KNZ47195.1"/>
    <property type="molecule type" value="Genomic_DNA"/>
</dbReference>
<proteinExistence type="predicted"/>
<sequence>MAIKAQLRNGMFIVLWEGGCPIEVIIKLHLFIAGKIKQEKKTCVAKKTNILVDYGLTSFEDFQTRVAMAMPNFLKKDKYCFQSQSDYTTWLQTAADTEKSEVSLTLTMPNPADAAKRQQSDICFWPMKLMSRPQDMQLGSAKIGQEMKTVMIKSALIHPNHPRGFPGMGARLDGKERRCLPYISAQFPSLPDPQRSQKGLTVIPSFLPEKCEIKGYVSFLGIRDKENFVKKLMVNGFHSHKIFKSPVTLLFDNVPPGDHLQHFQSKLATFPKPEIIPENLVRNQRRA</sequence>
<reference evidence="1 2" key="1">
    <citation type="submission" date="2015-08" db="EMBL/GenBank/DDBJ databases">
        <title>Next Generation Sequencing and Analysis of the Genome of Puccinia sorghi L Schw, the Causal Agent of Maize Common Rust.</title>
        <authorList>
            <person name="Rochi L."/>
            <person name="Burguener G."/>
            <person name="Darino M."/>
            <person name="Turjanski A."/>
            <person name="Kreff E."/>
            <person name="Dieguez M.J."/>
            <person name="Sacco F."/>
        </authorList>
    </citation>
    <scope>NUCLEOTIDE SEQUENCE [LARGE SCALE GENOMIC DNA]</scope>
    <source>
        <strain evidence="1 2">RO10H11247</strain>
    </source>
</reference>
<comment type="caution">
    <text evidence="1">The sequence shown here is derived from an EMBL/GenBank/DDBJ whole genome shotgun (WGS) entry which is preliminary data.</text>
</comment>